<dbReference type="PATRIC" id="fig|1367847.3.peg.1393"/>
<dbReference type="AlphaFoldDB" id="S5XTL9"/>
<dbReference type="STRING" id="1367847.JCM7686_1421"/>
<dbReference type="RefSeq" id="WP_020950160.1">
    <property type="nucleotide sequence ID" value="NC_022041.1"/>
</dbReference>
<name>S5XTL9_PARAH</name>
<evidence type="ECO:0000313" key="2">
    <source>
        <dbReference type="Proteomes" id="UP000015480"/>
    </source>
</evidence>
<reference evidence="1 2" key="1">
    <citation type="journal article" date="2014" name="BMC Genomics">
        <title>Architecture and functions of a multipartite genome of the methylotrophic bacterium Paracoccus aminophilus JCM 7686, containing primary and secondary chromids.</title>
        <authorList>
            <person name="Dziewit L."/>
            <person name="Czarnecki J."/>
            <person name="Wibberg D."/>
            <person name="Radlinska M."/>
            <person name="Mrozek P."/>
            <person name="Szymczak M."/>
            <person name="Schluter A."/>
            <person name="Puhler A."/>
            <person name="Bartosik D."/>
        </authorList>
    </citation>
    <scope>NUCLEOTIDE SEQUENCE [LARGE SCALE GENOMIC DNA]</scope>
    <source>
        <strain evidence="1">JCM 7686</strain>
    </source>
</reference>
<dbReference type="EMBL" id="CP006650">
    <property type="protein sequence ID" value="AGT08522.1"/>
    <property type="molecule type" value="Genomic_DNA"/>
</dbReference>
<sequence>MSRFDLSQVHSNYRESFVAEVAEIFDASLDKIPPLCGPEKTRAFFRRAMEGSEAAGFELRGEIVTYSFLALHLGLFFDRDPLYEDIRADMLWNHAGVHPNVGLNRMFRSTDLMVAEGLCASKDGVAPGFGAACQATRASGDPAPLPAAFEICRAANHRRFQALGASRVHAALSAAERDPRLTGQSGAFLRDWLICTHYLGYGFDRNPLFSWIPDALARGDLPEIGSQLDG</sequence>
<dbReference type="KEGG" id="pami:JCM7686_1421"/>
<organism evidence="1 2">
    <name type="scientific">Paracoccus aminophilus JCM 7686</name>
    <dbReference type="NCBI Taxonomy" id="1367847"/>
    <lineage>
        <taxon>Bacteria</taxon>
        <taxon>Pseudomonadati</taxon>
        <taxon>Pseudomonadota</taxon>
        <taxon>Alphaproteobacteria</taxon>
        <taxon>Rhodobacterales</taxon>
        <taxon>Paracoccaceae</taxon>
        <taxon>Paracoccus</taxon>
    </lineage>
</organism>
<dbReference type="HOGENOM" id="CLU_1203882_0_0_5"/>
<dbReference type="Proteomes" id="UP000015480">
    <property type="component" value="Chromosome"/>
</dbReference>
<accession>S5XTL9</accession>
<proteinExistence type="predicted"/>
<protein>
    <submittedName>
        <fullName evidence="1">Uncharacterized protein</fullName>
    </submittedName>
</protein>
<evidence type="ECO:0000313" key="1">
    <source>
        <dbReference type="EMBL" id="AGT08522.1"/>
    </source>
</evidence>
<gene>
    <name evidence="1" type="ORF">JCM7686_1421</name>
</gene>
<dbReference type="OrthoDB" id="9827798at2"/>
<keyword evidence="2" id="KW-1185">Reference proteome</keyword>